<proteinExistence type="predicted"/>
<keyword evidence="2" id="KW-1185">Reference proteome</keyword>
<name>A0ABQ1JVW0_9PROT</name>
<accession>A0ABQ1JVW0</accession>
<dbReference type="EMBL" id="BMKF01000002">
    <property type="protein sequence ID" value="GGB79452.1"/>
    <property type="molecule type" value="Genomic_DNA"/>
</dbReference>
<protein>
    <submittedName>
        <fullName evidence="1">Uncharacterized protein</fullName>
    </submittedName>
</protein>
<gene>
    <name evidence="1" type="ORF">GCM10011503_30390</name>
</gene>
<comment type="caution">
    <text evidence="1">The sequence shown here is derived from an EMBL/GenBank/DDBJ whole genome shotgun (WGS) entry which is preliminary data.</text>
</comment>
<evidence type="ECO:0000313" key="2">
    <source>
        <dbReference type="Proteomes" id="UP000628854"/>
    </source>
</evidence>
<organism evidence="1 2">
    <name type="scientific">Henriciella pelagia</name>
    <dbReference type="NCBI Taxonomy" id="1977912"/>
    <lineage>
        <taxon>Bacteria</taxon>
        <taxon>Pseudomonadati</taxon>
        <taxon>Pseudomonadota</taxon>
        <taxon>Alphaproteobacteria</taxon>
        <taxon>Hyphomonadales</taxon>
        <taxon>Hyphomonadaceae</taxon>
        <taxon>Henriciella</taxon>
    </lineage>
</organism>
<evidence type="ECO:0000313" key="1">
    <source>
        <dbReference type="EMBL" id="GGB79452.1"/>
    </source>
</evidence>
<sequence>MRQVEDKEPGRFIRDREGLKVSNYFLDALPDLGAIEIVEQAGGSHVPQQAHFGGCYVLMDTMVGDLGVTESLLFNVEQAGNQERQVMPIPSKGNYATITQ</sequence>
<reference evidence="2" key="1">
    <citation type="journal article" date="2019" name="Int. J. Syst. Evol. Microbiol.">
        <title>The Global Catalogue of Microorganisms (GCM) 10K type strain sequencing project: providing services to taxonomists for standard genome sequencing and annotation.</title>
        <authorList>
            <consortium name="The Broad Institute Genomics Platform"/>
            <consortium name="The Broad Institute Genome Sequencing Center for Infectious Disease"/>
            <person name="Wu L."/>
            <person name="Ma J."/>
        </authorList>
    </citation>
    <scope>NUCLEOTIDE SEQUENCE [LARGE SCALE GENOMIC DNA]</scope>
    <source>
        <strain evidence="2">CGMCC 1.15928</strain>
    </source>
</reference>
<dbReference type="Proteomes" id="UP000628854">
    <property type="component" value="Unassembled WGS sequence"/>
</dbReference>